<evidence type="ECO:0000313" key="2">
    <source>
        <dbReference type="EMBL" id="OWY97262.1"/>
    </source>
</evidence>
<protein>
    <submittedName>
        <fullName evidence="2">Uncharacterized protein</fullName>
    </submittedName>
</protein>
<evidence type="ECO:0000256" key="1">
    <source>
        <dbReference type="SAM" id="SignalP"/>
    </source>
</evidence>
<dbReference type="AlphaFoldDB" id="A0A225UWD5"/>
<proteinExistence type="predicted"/>
<evidence type="ECO:0000313" key="3">
    <source>
        <dbReference type="Proteomes" id="UP000198211"/>
    </source>
</evidence>
<feature type="signal peptide" evidence="1">
    <location>
        <begin position="1"/>
        <end position="23"/>
    </location>
</feature>
<organism evidence="2 3">
    <name type="scientific">Phytophthora megakarya</name>
    <dbReference type="NCBI Taxonomy" id="4795"/>
    <lineage>
        <taxon>Eukaryota</taxon>
        <taxon>Sar</taxon>
        <taxon>Stramenopiles</taxon>
        <taxon>Oomycota</taxon>
        <taxon>Peronosporomycetes</taxon>
        <taxon>Peronosporales</taxon>
        <taxon>Peronosporaceae</taxon>
        <taxon>Phytophthora</taxon>
    </lineage>
</organism>
<sequence>MQLNFFVAVILAVLGVLGIVAVADQPHIHTAAEALEKMEASALPDGVVMVGTAERIEPPADIAATIAKETGENKDNKQEQYGWGGGWGGWGGWGGYGPYRFGFTCGGMSGWAYPMGYWNLCGAGMYGGSCGLGMAYGGLYYC</sequence>
<name>A0A225UWD5_9STRA</name>
<keyword evidence="1" id="KW-0732">Signal</keyword>
<feature type="chain" id="PRO_5013030874" evidence="1">
    <location>
        <begin position="24"/>
        <end position="142"/>
    </location>
</feature>
<keyword evidence="3" id="KW-1185">Reference proteome</keyword>
<gene>
    <name evidence="2" type="ORF">PHMEG_00032261</name>
</gene>
<dbReference type="OrthoDB" id="122289at2759"/>
<reference evidence="3" key="1">
    <citation type="submission" date="2017-03" db="EMBL/GenBank/DDBJ databases">
        <title>Phytopthora megakarya and P. palmivora, two closely related causual agents of cacao black pod achieved similar genome size and gene model numbers by different mechanisms.</title>
        <authorList>
            <person name="Ali S."/>
            <person name="Shao J."/>
            <person name="Larry D.J."/>
            <person name="Kronmiller B."/>
            <person name="Shen D."/>
            <person name="Strem M.D."/>
            <person name="Melnick R.L."/>
            <person name="Guiltinan M.J."/>
            <person name="Tyler B.M."/>
            <person name="Meinhardt L.W."/>
            <person name="Bailey B.A."/>
        </authorList>
    </citation>
    <scope>NUCLEOTIDE SEQUENCE [LARGE SCALE GENOMIC DNA]</scope>
    <source>
        <strain evidence="3">zdho120</strain>
    </source>
</reference>
<dbReference type="EMBL" id="NBNE01010671">
    <property type="protein sequence ID" value="OWY97262.1"/>
    <property type="molecule type" value="Genomic_DNA"/>
</dbReference>
<accession>A0A225UWD5</accession>
<comment type="caution">
    <text evidence="2">The sequence shown here is derived from an EMBL/GenBank/DDBJ whole genome shotgun (WGS) entry which is preliminary data.</text>
</comment>
<dbReference type="Proteomes" id="UP000198211">
    <property type="component" value="Unassembled WGS sequence"/>
</dbReference>